<protein>
    <submittedName>
        <fullName evidence="6">Radical SAM protein</fullName>
    </submittedName>
</protein>
<evidence type="ECO:0000256" key="4">
    <source>
        <dbReference type="ARBA" id="ARBA00023014"/>
    </source>
</evidence>
<dbReference type="SFLD" id="SFLDG01067">
    <property type="entry name" value="SPASM/twitch_domain_containing"/>
    <property type="match status" value="1"/>
</dbReference>
<dbReference type="GO" id="GO:0003824">
    <property type="term" value="F:catalytic activity"/>
    <property type="evidence" value="ECO:0007669"/>
    <property type="project" value="InterPro"/>
</dbReference>
<dbReference type="Gene3D" id="3.20.20.70">
    <property type="entry name" value="Aldolase class I"/>
    <property type="match status" value="1"/>
</dbReference>
<evidence type="ECO:0000256" key="3">
    <source>
        <dbReference type="ARBA" id="ARBA00023004"/>
    </source>
</evidence>
<name>A0A7X2TBG9_9CLOT</name>
<dbReference type="GO" id="GO:0051536">
    <property type="term" value="F:iron-sulfur cluster binding"/>
    <property type="evidence" value="ECO:0007669"/>
    <property type="project" value="UniProtKB-KW"/>
</dbReference>
<evidence type="ECO:0000256" key="2">
    <source>
        <dbReference type="ARBA" id="ARBA00022723"/>
    </source>
</evidence>
<dbReference type="InterPro" id="IPR058240">
    <property type="entry name" value="rSAM_sf"/>
</dbReference>
<dbReference type="Proteomes" id="UP000429958">
    <property type="component" value="Unassembled WGS sequence"/>
</dbReference>
<dbReference type="InterPro" id="IPR029063">
    <property type="entry name" value="SAM-dependent_MTases_sf"/>
</dbReference>
<keyword evidence="3" id="KW-0408">Iron</keyword>
<keyword evidence="2" id="KW-0479">Metal-binding</keyword>
<evidence type="ECO:0000313" key="7">
    <source>
        <dbReference type="Proteomes" id="UP000429958"/>
    </source>
</evidence>
<dbReference type="AlphaFoldDB" id="A0A7X2TBG9"/>
<proteinExistence type="predicted"/>
<keyword evidence="4" id="KW-0411">Iron-sulfur</keyword>
<dbReference type="InterPro" id="IPR050377">
    <property type="entry name" value="Radical_SAM_PqqE_MftC-like"/>
</dbReference>
<gene>
    <name evidence="6" type="ORF">FYJ39_00500</name>
</gene>
<dbReference type="PANTHER" id="PTHR11228">
    <property type="entry name" value="RADICAL SAM DOMAIN PROTEIN"/>
    <property type="match status" value="1"/>
</dbReference>
<dbReference type="PANTHER" id="PTHR11228:SF7">
    <property type="entry name" value="PQQA PEPTIDE CYCLASE"/>
    <property type="match status" value="1"/>
</dbReference>
<dbReference type="GO" id="GO:0046872">
    <property type="term" value="F:metal ion binding"/>
    <property type="evidence" value="ECO:0007669"/>
    <property type="project" value="UniProtKB-KW"/>
</dbReference>
<accession>A0A7X2TBG9</accession>
<dbReference type="SUPFAM" id="SSF102114">
    <property type="entry name" value="Radical SAM enzymes"/>
    <property type="match status" value="1"/>
</dbReference>
<dbReference type="Gene3D" id="3.40.50.720">
    <property type="entry name" value="NAD(P)-binding Rossmann-like Domain"/>
    <property type="match status" value="1"/>
</dbReference>
<dbReference type="CDD" id="cd01335">
    <property type="entry name" value="Radical_SAM"/>
    <property type="match status" value="1"/>
</dbReference>
<dbReference type="SUPFAM" id="SSF53335">
    <property type="entry name" value="S-adenosyl-L-methionine-dependent methyltransferases"/>
    <property type="match status" value="1"/>
</dbReference>
<comment type="caution">
    <text evidence="6">The sequence shown here is derived from an EMBL/GenBank/DDBJ whole genome shotgun (WGS) entry which is preliminary data.</text>
</comment>
<evidence type="ECO:0000259" key="5">
    <source>
        <dbReference type="PROSITE" id="PS51918"/>
    </source>
</evidence>
<evidence type="ECO:0000313" key="6">
    <source>
        <dbReference type="EMBL" id="MSS35093.1"/>
    </source>
</evidence>
<sequence>MHKSQEWRLDMKWSNRGHEFDKSWKQIESRKRVYLFGAGEYGELVWRTLNKTVGICGFLDNDQSKQKGVYCSLPVYAPGEVNPKDRDKCIVLCISPNTRKEVIFQLMQAGFIYNENMFTMESYISIYYAYALQKVYFPSVSFLPSTRCNLNCEACLNFTPYMKKFDERPWEQIKEDVDLFFKAVDDIMLFHISGGEPMLYPRMIELVEYIGSRYRQKIHVLKTVTNGTVLPKEKLLQTLKKHNVVLTVDDYREAVPDSKDTFDRLILTLEKLGVSYEINKVDEWIDLAPLTTHHESWSEERLGKKFDGCHVPWQELRGGKLYSCNYSSYAIVAGLSKENPADSYDLRSYRPQQARELMEFRMGYNERGYVEFCKNCSGYVDLNPNKVQPAKQGERRR</sequence>
<reference evidence="6 7" key="1">
    <citation type="submission" date="2019-08" db="EMBL/GenBank/DDBJ databases">
        <title>In-depth cultivation of the pig gut microbiome towards novel bacterial diversity and tailored functional studies.</title>
        <authorList>
            <person name="Wylensek D."/>
            <person name="Hitch T.C.A."/>
            <person name="Clavel T."/>
        </authorList>
    </citation>
    <scope>NUCLEOTIDE SEQUENCE [LARGE SCALE GENOMIC DNA]</scope>
    <source>
        <strain evidence="6 7">WCA-389-WT-23D1</strain>
    </source>
</reference>
<dbReference type="EMBL" id="VUMD01000001">
    <property type="protein sequence ID" value="MSS35093.1"/>
    <property type="molecule type" value="Genomic_DNA"/>
</dbReference>
<dbReference type="PROSITE" id="PS51918">
    <property type="entry name" value="RADICAL_SAM"/>
    <property type="match status" value="1"/>
</dbReference>
<feature type="domain" description="Radical SAM core" evidence="5">
    <location>
        <begin position="134"/>
        <end position="367"/>
    </location>
</feature>
<dbReference type="Pfam" id="PF04055">
    <property type="entry name" value="Radical_SAM"/>
    <property type="match status" value="1"/>
</dbReference>
<keyword evidence="7" id="KW-1185">Reference proteome</keyword>
<evidence type="ECO:0000256" key="1">
    <source>
        <dbReference type="ARBA" id="ARBA00022691"/>
    </source>
</evidence>
<keyword evidence="1" id="KW-0949">S-adenosyl-L-methionine</keyword>
<dbReference type="InterPro" id="IPR007197">
    <property type="entry name" value="rSAM"/>
</dbReference>
<organism evidence="6 7">
    <name type="scientific">Clostridium porci</name>
    <dbReference type="NCBI Taxonomy" id="2605778"/>
    <lineage>
        <taxon>Bacteria</taxon>
        <taxon>Bacillati</taxon>
        <taxon>Bacillota</taxon>
        <taxon>Clostridia</taxon>
        <taxon>Eubacteriales</taxon>
        <taxon>Clostridiaceae</taxon>
        <taxon>Clostridium</taxon>
    </lineage>
</organism>
<dbReference type="SFLD" id="SFLDS00029">
    <property type="entry name" value="Radical_SAM"/>
    <property type="match status" value="1"/>
</dbReference>
<dbReference type="InterPro" id="IPR013785">
    <property type="entry name" value="Aldolase_TIM"/>
</dbReference>